<name>W4M9U3_9BACT</name>
<dbReference type="AlphaFoldDB" id="W4M9U3"/>
<evidence type="ECO:0000313" key="7">
    <source>
        <dbReference type="Proteomes" id="UP000019140"/>
    </source>
</evidence>
<keyword evidence="3" id="KW-0560">Oxidoreductase</keyword>
<evidence type="ECO:0000256" key="2">
    <source>
        <dbReference type="ARBA" id="ARBA00022643"/>
    </source>
</evidence>
<dbReference type="SUPFAM" id="SSF51679">
    <property type="entry name" value="Bacterial luciferase-like"/>
    <property type="match status" value="1"/>
</dbReference>
<evidence type="ECO:0000259" key="5">
    <source>
        <dbReference type="Pfam" id="PF00296"/>
    </source>
</evidence>
<dbReference type="Proteomes" id="UP000019140">
    <property type="component" value="Unassembled WGS sequence"/>
</dbReference>
<reference evidence="6 7" key="1">
    <citation type="journal article" date="2014" name="Nature">
        <title>An environmental bacterial taxon with a large and distinct metabolic repertoire.</title>
        <authorList>
            <person name="Wilson M.C."/>
            <person name="Mori T."/>
            <person name="Ruckert C."/>
            <person name="Uria A.R."/>
            <person name="Helf M.J."/>
            <person name="Takada K."/>
            <person name="Gernert C."/>
            <person name="Steffens U.A."/>
            <person name="Heycke N."/>
            <person name="Schmitt S."/>
            <person name="Rinke C."/>
            <person name="Helfrich E.J."/>
            <person name="Brachmann A.O."/>
            <person name="Gurgui C."/>
            <person name="Wakimoto T."/>
            <person name="Kracht M."/>
            <person name="Crusemann M."/>
            <person name="Hentschel U."/>
            <person name="Abe I."/>
            <person name="Matsunaga S."/>
            <person name="Kalinowski J."/>
            <person name="Takeyama H."/>
            <person name="Piel J."/>
        </authorList>
    </citation>
    <scope>NUCLEOTIDE SEQUENCE [LARGE SCALE GENOMIC DNA]</scope>
    <source>
        <strain evidence="7">TSY2</strain>
    </source>
</reference>
<accession>W4M9U3</accession>
<dbReference type="PANTHER" id="PTHR42847:SF4">
    <property type="entry name" value="ALKANESULFONATE MONOOXYGENASE-RELATED"/>
    <property type="match status" value="1"/>
</dbReference>
<evidence type="ECO:0000256" key="1">
    <source>
        <dbReference type="ARBA" id="ARBA00022630"/>
    </source>
</evidence>
<dbReference type="GO" id="GO:0046306">
    <property type="term" value="P:alkanesulfonate catabolic process"/>
    <property type="evidence" value="ECO:0007669"/>
    <property type="project" value="TreeGrafter"/>
</dbReference>
<dbReference type="EMBL" id="AZHX01000558">
    <property type="protein sequence ID" value="ETX06973.1"/>
    <property type="molecule type" value="Genomic_DNA"/>
</dbReference>
<keyword evidence="1" id="KW-0285">Flavoprotein</keyword>
<keyword evidence="4" id="KW-0503">Monooxygenase</keyword>
<dbReference type="HOGENOM" id="CLU_878524_0_0_7"/>
<gene>
    <name evidence="6" type="ORF">ETSY2_13930</name>
</gene>
<dbReference type="Pfam" id="PF00296">
    <property type="entry name" value="Bac_luciferase"/>
    <property type="match status" value="1"/>
</dbReference>
<dbReference type="InterPro" id="IPR036661">
    <property type="entry name" value="Luciferase-like_sf"/>
</dbReference>
<dbReference type="Gene3D" id="3.20.20.30">
    <property type="entry name" value="Luciferase-like domain"/>
    <property type="match status" value="1"/>
</dbReference>
<keyword evidence="7" id="KW-1185">Reference proteome</keyword>
<evidence type="ECO:0000313" key="6">
    <source>
        <dbReference type="EMBL" id="ETX06973.1"/>
    </source>
</evidence>
<evidence type="ECO:0000256" key="4">
    <source>
        <dbReference type="ARBA" id="ARBA00023033"/>
    </source>
</evidence>
<evidence type="ECO:0000256" key="3">
    <source>
        <dbReference type="ARBA" id="ARBA00023002"/>
    </source>
</evidence>
<keyword evidence="2" id="KW-0288">FMN</keyword>
<protein>
    <recommendedName>
        <fullName evidence="5">Luciferase-like domain-containing protein</fullName>
    </recommendedName>
</protein>
<sequence length="316" mass="36134">AQGFAQLLEQVRVARQSGFASVWAAHHLLVSPVQMLQPMPLLARLISEAEGMLIGPNVMILPLLNPVHMAEESATMDLLSDGNFVLGVGQGYRNEEFASFGISPKERVGRFTEGIEVIKRLWCEERVTFHGQYYTLDDVGLSLRPVQKPRPPIWAAAVIEPAIKRVARIGDTWMITSYPTLTTLQRQMKLYQEALQEVNKSFPDELPAMRECYVSSHHRQALEECRGPLEYKYRAYAAWGQDRILPEADRFDQPFEELVRDRFLIGDQSYIQEELLRYKELVGVNHFTMRVQWPGLEQAKVLRTIESLGHVVRTIA</sequence>
<dbReference type="PANTHER" id="PTHR42847">
    <property type="entry name" value="ALKANESULFONATE MONOOXYGENASE"/>
    <property type="match status" value="1"/>
</dbReference>
<dbReference type="InterPro" id="IPR011251">
    <property type="entry name" value="Luciferase-like_dom"/>
</dbReference>
<comment type="caution">
    <text evidence="6">The sequence shown here is derived from an EMBL/GenBank/DDBJ whole genome shotgun (WGS) entry which is preliminary data.</text>
</comment>
<feature type="domain" description="Luciferase-like" evidence="5">
    <location>
        <begin position="3"/>
        <end position="282"/>
    </location>
</feature>
<feature type="non-terminal residue" evidence="6">
    <location>
        <position position="1"/>
    </location>
</feature>
<dbReference type="GO" id="GO:0008726">
    <property type="term" value="F:alkanesulfonate monooxygenase activity"/>
    <property type="evidence" value="ECO:0007669"/>
    <property type="project" value="TreeGrafter"/>
</dbReference>
<dbReference type="InterPro" id="IPR050172">
    <property type="entry name" value="SsuD_RutA_monooxygenase"/>
</dbReference>
<organism evidence="6 7">
    <name type="scientific">Candidatus Entotheonella gemina</name>
    <dbReference type="NCBI Taxonomy" id="1429439"/>
    <lineage>
        <taxon>Bacteria</taxon>
        <taxon>Pseudomonadati</taxon>
        <taxon>Nitrospinota/Tectimicrobiota group</taxon>
        <taxon>Candidatus Tectimicrobiota</taxon>
        <taxon>Candidatus Entotheonellia</taxon>
        <taxon>Candidatus Entotheonellales</taxon>
        <taxon>Candidatus Entotheonellaceae</taxon>
        <taxon>Candidatus Entotheonella</taxon>
    </lineage>
</organism>
<proteinExistence type="predicted"/>